<dbReference type="AlphaFoldDB" id="A0A0H5Q4T2"/>
<evidence type="ECO:0000313" key="1">
    <source>
        <dbReference type="EMBL" id="CRY96873.1"/>
    </source>
</evidence>
<organism evidence="1">
    <name type="scientific">uncultured prokaryote</name>
    <dbReference type="NCBI Taxonomy" id="198431"/>
    <lineage>
        <taxon>unclassified sequences</taxon>
        <taxon>environmental samples</taxon>
    </lineage>
</organism>
<name>A0A0H5Q4T2_9ZZZZ</name>
<reference evidence="1" key="1">
    <citation type="submission" date="2015-06" db="EMBL/GenBank/DDBJ databases">
        <authorList>
            <person name="Joergensen T."/>
        </authorList>
    </citation>
    <scope>NUCLEOTIDE SEQUENCE</scope>
    <source>
        <plasmid evidence="1">pRGFK1318</plasmid>
    </source>
</reference>
<protein>
    <submittedName>
        <fullName evidence="1">Uncharacterized protein</fullName>
    </submittedName>
</protein>
<keyword evidence="1" id="KW-0614">Plasmid</keyword>
<dbReference type="EMBL" id="LN853884">
    <property type="protein sequence ID" value="CRY96873.1"/>
    <property type="molecule type" value="Genomic_DNA"/>
</dbReference>
<accession>A0A0H5Q4T2</accession>
<sequence>MMDCISVPYSNYANLVSSVIDARVACLVLDMLVQRYDEKGPVDRWFDCLSVQVSILKQHLDGVSLFVDSCRGSGFIINDGEFPEIPAEYAK</sequence>
<proteinExistence type="predicted"/>
<geneLocation type="plasmid" evidence="1">
    <name>pRGFK1318</name>
</geneLocation>
<reference evidence="1" key="2">
    <citation type="submission" date="2015-07" db="EMBL/GenBank/DDBJ databases">
        <title>Plasmids, circular viruses and viroids from rat gut.</title>
        <authorList>
            <person name="Jorgensen T.J."/>
            <person name="Hansen M.A."/>
            <person name="Xu Z."/>
            <person name="Tabak M.A."/>
            <person name="Sorensen S.J."/>
            <person name="Hansen L.H."/>
        </authorList>
    </citation>
    <scope>NUCLEOTIDE SEQUENCE</scope>
    <source>
        <plasmid evidence="1">pRGFK1318</plasmid>
    </source>
</reference>